<keyword evidence="2" id="KW-1003">Cell membrane</keyword>
<dbReference type="EMBL" id="WNDP01000023">
    <property type="protein sequence ID" value="KAF1026436.1"/>
    <property type="molecule type" value="Genomic_DNA"/>
</dbReference>
<evidence type="ECO:0000256" key="4">
    <source>
        <dbReference type="ARBA" id="ARBA00022989"/>
    </source>
</evidence>
<comment type="caution">
    <text evidence="7">The sequence shown here is derived from an EMBL/GenBank/DDBJ whole genome shotgun (WGS) entry which is preliminary data.</text>
</comment>
<organism evidence="7 8">
    <name type="scientific">Acinetobacter bereziniae</name>
    <name type="common">Acinetobacter genomosp. 10</name>
    <dbReference type="NCBI Taxonomy" id="106648"/>
    <lineage>
        <taxon>Bacteria</taxon>
        <taxon>Pseudomonadati</taxon>
        <taxon>Pseudomonadota</taxon>
        <taxon>Gammaproteobacteria</taxon>
        <taxon>Moraxellales</taxon>
        <taxon>Moraxellaceae</taxon>
        <taxon>Acinetobacter</taxon>
    </lineage>
</organism>
<gene>
    <name evidence="7" type="primary">leuE_1</name>
    <name evidence="7" type="ORF">GAK29_01284</name>
</gene>
<dbReference type="GO" id="GO:0015171">
    <property type="term" value="F:amino acid transmembrane transporter activity"/>
    <property type="evidence" value="ECO:0007669"/>
    <property type="project" value="TreeGrafter"/>
</dbReference>
<dbReference type="InterPro" id="IPR001123">
    <property type="entry name" value="LeuE-type"/>
</dbReference>
<keyword evidence="5 6" id="KW-0472">Membrane</keyword>
<dbReference type="AlphaFoldDB" id="A0A833PIS9"/>
<evidence type="ECO:0000256" key="5">
    <source>
        <dbReference type="ARBA" id="ARBA00023136"/>
    </source>
</evidence>
<evidence type="ECO:0000256" key="1">
    <source>
        <dbReference type="ARBA" id="ARBA00004651"/>
    </source>
</evidence>
<sequence>MNYLEFYLYAISVIIMIATPGPVMILVASAGLKGGYRKSLQTIVGTNLASLVLIAISILILKGMLSVNETLFLIIKILGCLYIAYLGYGILKEVWFQQDQQLTTVLSPVEGGLTKGFLVGISNPKDIIFFSSFFPQFIHVHSDLNVSLVFLVITWIILDFLTLSMVYLSFNRLSKSRIYPKILGLCGLILVTIAVYGLSISAYSLFSI</sequence>
<feature type="transmembrane region" description="Helical" evidence="6">
    <location>
        <begin position="6"/>
        <end position="32"/>
    </location>
</feature>
<protein>
    <submittedName>
        <fullName evidence="7">Leucine efflux protein</fullName>
    </submittedName>
</protein>
<keyword evidence="3 6" id="KW-0812">Transmembrane</keyword>
<feature type="transmembrane region" description="Helical" evidence="6">
    <location>
        <begin position="44"/>
        <end position="65"/>
    </location>
</feature>
<feature type="transmembrane region" description="Helical" evidence="6">
    <location>
        <begin position="146"/>
        <end position="170"/>
    </location>
</feature>
<evidence type="ECO:0000256" key="6">
    <source>
        <dbReference type="SAM" id="Phobius"/>
    </source>
</evidence>
<dbReference type="PANTHER" id="PTHR30086">
    <property type="entry name" value="ARGININE EXPORTER PROTEIN ARGO"/>
    <property type="match status" value="1"/>
</dbReference>
<comment type="subcellular location">
    <subcellularLocation>
        <location evidence="1">Cell membrane</location>
        <topology evidence="1">Multi-pass membrane protein</topology>
    </subcellularLocation>
</comment>
<dbReference type="Proteomes" id="UP000490535">
    <property type="component" value="Unassembled WGS sequence"/>
</dbReference>
<feature type="transmembrane region" description="Helical" evidence="6">
    <location>
        <begin position="182"/>
        <end position="206"/>
    </location>
</feature>
<evidence type="ECO:0000313" key="7">
    <source>
        <dbReference type="EMBL" id="KAF1026436.1"/>
    </source>
</evidence>
<feature type="transmembrane region" description="Helical" evidence="6">
    <location>
        <begin position="71"/>
        <end position="91"/>
    </location>
</feature>
<proteinExistence type="predicted"/>
<name>A0A833PIS9_ACIBZ</name>
<accession>A0A833PIS9</accession>
<dbReference type="PANTHER" id="PTHR30086:SF20">
    <property type="entry name" value="ARGININE EXPORTER PROTEIN ARGO-RELATED"/>
    <property type="match status" value="1"/>
</dbReference>
<evidence type="ECO:0000256" key="3">
    <source>
        <dbReference type="ARBA" id="ARBA00022692"/>
    </source>
</evidence>
<keyword evidence="4 6" id="KW-1133">Transmembrane helix</keyword>
<evidence type="ECO:0000313" key="8">
    <source>
        <dbReference type="Proteomes" id="UP000490535"/>
    </source>
</evidence>
<reference evidence="8" key="1">
    <citation type="journal article" date="2020" name="MBio">
        <title>Horizontal gene transfer to a defensive symbiont with a reduced genome amongst a multipartite beetle microbiome.</title>
        <authorList>
            <person name="Waterworth S.C."/>
            <person name="Florez L.V."/>
            <person name="Rees E.R."/>
            <person name="Hertweck C."/>
            <person name="Kaltenpoth M."/>
            <person name="Kwan J.C."/>
        </authorList>
    </citation>
    <scope>NUCLEOTIDE SEQUENCE [LARGE SCALE GENOMIC DNA]</scope>
</reference>
<dbReference type="Pfam" id="PF01810">
    <property type="entry name" value="LysE"/>
    <property type="match status" value="1"/>
</dbReference>
<dbReference type="GO" id="GO:0005886">
    <property type="term" value="C:plasma membrane"/>
    <property type="evidence" value="ECO:0007669"/>
    <property type="project" value="UniProtKB-SubCell"/>
</dbReference>
<evidence type="ECO:0000256" key="2">
    <source>
        <dbReference type="ARBA" id="ARBA00022475"/>
    </source>
</evidence>